<dbReference type="PRINTS" id="PR00372">
    <property type="entry name" value="FYWHYDRXLASE"/>
</dbReference>
<evidence type="ECO:0000259" key="9">
    <source>
        <dbReference type="PROSITE" id="PS51410"/>
    </source>
</evidence>
<evidence type="ECO:0000256" key="5">
    <source>
        <dbReference type="ARBA" id="ARBA00023002"/>
    </source>
</evidence>
<accession>A0A183AVJ4</accession>
<evidence type="ECO:0000256" key="8">
    <source>
        <dbReference type="PIRSR" id="PIRSR601273-2"/>
    </source>
</evidence>
<feature type="domain" description="Biopterin-dependent aromatic amino acid hydroxylase family profile" evidence="9">
    <location>
        <begin position="82"/>
        <end position="296"/>
    </location>
</feature>
<dbReference type="Gene3D" id="1.10.800.10">
    <property type="entry name" value="Aromatic amino acid hydroxylase"/>
    <property type="match status" value="1"/>
</dbReference>
<proteinExistence type="inferred from homology"/>
<dbReference type="OrthoDB" id="983542at2759"/>
<dbReference type="InterPro" id="IPR019774">
    <property type="entry name" value="Aromatic-AA_hydroxylase_C"/>
</dbReference>
<dbReference type="PANTHER" id="PTHR11473:SF24">
    <property type="entry name" value="PHENYLALANINE-4-HYDROXYLASE"/>
    <property type="match status" value="1"/>
</dbReference>
<protein>
    <recommendedName>
        <fullName evidence="3">phenylalanine 4-monooxygenase</fullName>
        <ecNumber evidence="3">1.14.16.1</ecNumber>
    </recommendedName>
</protein>
<dbReference type="InterPro" id="IPR018301">
    <property type="entry name" value="ArAA_hydroxylase_Fe/CU_BS"/>
</dbReference>
<feature type="binding site" evidence="8">
    <location>
        <position position="129"/>
    </location>
    <ligand>
        <name>Fe cation</name>
        <dbReference type="ChEBI" id="CHEBI:24875"/>
    </ligand>
</feature>
<dbReference type="EC" id="1.14.16.1" evidence="3"/>
<dbReference type="GO" id="GO:0004505">
    <property type="term" value="F:phenylalanine 4-monooxygenase activity"/>
    <property type="evidence" value="ECO:0007669"/>
    <property type="project" value="UniProtKB-EC"/>
</dbReference>
<feature type="binding site" evidence="8">
    <location>
        <position position="174"/>
    </location>
    <ligand>
        <name>Fe cation</name>
        <dbReference type="ChEBI" id="CHEBI:24875"/>
    </ligand>
</feature>
<evidence type="ECO:0000313" key="10">
    <source>
        <dbReference type="EMBL" id="VDP87903.1"/>
    </source>
</evidence>
<evidence type="ECO:0000313" key="11">
    <source>
        <dbReference type="Proteomes" id="UP000272942"/>
    </source>
</evidence>
<dbReference type="PROSITE" id="PS00367">
    <property type="entry name" value="BH4_AAA_HYDROXYL_1"/>
    <property type="match status" value="1"/>
</dbReference>
<dbReference type="Proteomes" id="UP000272942">
    <property type="component" value="Unassembled WGS sequence"/>
</dbReference>
<reference evidence="12" key="1">
    <citation type="submission" date="2016-06" db="UniProtKB">
        <authorList>
            <consortium name="WormBaseParasite"/>
        </authorList>
    </citation>
    <scope>IDENTIFICATION</scope>
</reference>
<dbReference type="InterPro" id="IPR036951">
    <property type="entry name" value="ArAA_hydroxylase_sf"/>
</dbReference>
<dbReference type="AlphaFoldDB" id="A0A183AVJ4"/>
<keyword evidence="11" id="KW-1185">Reference proteome</keyword>
<feature type="binding site" evidence="8">
    <location>
        <position position="134"/>
    </location>
    <ligand>
        <name>Fe cation</name>
        <dbReference type="ChEBI" id="CHEBI:24875"/>
    </ligand>
</feature>
<evidence type="ECO:0000256" key="4">
    <source>
        <dbReference type="ARBA" id="ARBA00022723"/>
    </source>
</evidence>
<evidence type="ECO:0000256" key="7">
    <source>
        <dbReference type="ARBA" id="ARBA00023033"/>
    </source>
</evidence>
<evidence type="ECO:0000256" key="6">
    <source>
        <dbReference type="ARBA" id="ARBA00023004"/>
    </source>
</evidence>
<dbReference type="Pfam" id="PF00351">
    <property type="entry name" value="Biopterin_H"/>
    <property type="match status" value="1"/>
</dbReference>
<sequence length="304" mass="34379">MKERILSQIGGEGSRKTCERKITKGCDRSYGEPIPRITYTKEEIDTWGHVFDQLVALYPTHACREFNHVFPLLQANCGFQCTGFTLRPVAGMLSSRDFLAGLAFRVFHCTQYIRHSSCPTYTPEPDVCHELLGHVPLLADAEFAQFSQELGLASLGASDEDITKLATCYWFTVEFGLCKQQDGIRAYGAGLLSSYGELQYALSDKPERLEFDPVRTSAQSYPITQYQPIYFVADSFSDAKKKLKQFTDRMTRPFTVRYDPYTESIEAFDSLSGVKKLVSNMTYDLSLVQEALDKLVMDPKIEPI</sequence>
<dbReference type="InterPro" id="IPR001273">
    <property type="entry name" value="ArAA_hydroxylase"/>
</dbReference>
<comment type="similarity">
    <text evidence="2">Belongs to the biopterin-dependent aromatic amino acid hydroxylase family.</text>
</comment>
<dbReference type="WBParaSite" id="ECPE_0001101301-mRNA-1">
    <property type="protein sequence ID" value="ECPE_0001101301-mRNA-1"/>
    <property type="gene ID" value="ECPE_0001101301"/>
</dbReference>
<dbReference type="PANTHER" id="PTHR11473">
    <property type="entry name" value="AROMATIC AMINO ACID HYDROXYLASE"/>
    <property type="match status" value="1"/>
</dbReference>
<evidence type="ECO:0000256" key="1">
    <source>
        <dbReference type="ARBA" id="ARBA00001954"/>
    </source>
</evidence>
<organism evidence="12">
    <name type="scientific">Echinostoma caproni</name>
    <dbReference type="NCBI Taxonomy" id="27848"/>
    <lineage>
        <taxon>Eukaryota</taxon>
        <taxon>Metazoa</taxon>
        <taxon>Spiralia</taxon>
        <taxon>Lophotrochozoa</taxon>
        <taxon>Platyhelminthes</taxon>
        <taxon>Trematoda</taxon>
        <taxon>Digenea</taxon>
        <taxon>Plagiorchiida</taxon>
        <taxon>Echinostomata</taxon>
        <taxon>Echinostomatoidea</taxon>
        <taxon>Echinostomatidae</taxon>
        <taxon>Echinostoma</taxon>
    </lineage>
</organism>
<keyword evidence="7" id="KW-0503">Monooxygenase</keyword>
<reference evidence="10 11" key="2">
    <citation type="submission" date="2018-11" db="EMBL/GenBank/DDBJ databases">
        <authorList>
            <consortium name="Pathogen Informatics"/>
        </authorList>
    </citation>
    <scope>NUCLEOTIDE SEQUENCE [LARGE SCALE GENOMIC DNA]</scope>
    <source>
        <strain evidence="10 11">Egypt</strain>
    </source>
</reference>
<dbReference type="SUPFAM" id="SSF56534">
    <property type="entry name" value="Aromatic aminoacid monoxygenases, catalytic and oligomerization domains"/>
    <property type="match status" value="1"/>
</dbReference>
<gene>
    <name evidence="10" type="ORF">ECPE_LOCUS10979</name>
</gene>
<comment type="cofactor">
    <cofactor evidence="1 8">
        <name>Fe(2+)</name>
        <dbReference type="ChEBI" id="CHEBI:29033"/>
    </cofactor>
</comment>
<keyword evidence="6 8" id="KW-0408">Iron</keyword>
<keyword evidence="4 8" id="KW-0479">Metal-binding</keyword>
<dbReference type="GO" id="GO:0005506">
    <property type="term" value="F:iron ion binding"/>
    <property type="evidence" value="ECO:0007669"/>
    <property type="project" value="InterPro"/>
</dbReference>
<evidence type="ECO:0000313" key="12">
    <source>
        <dbReference type="WBParaSite" id="ECPE_0001101301-mRNA-1"/>
    </source>
</evidence>
<dbReference type="InterPro" id="IPR036329">
    <property type="entry name" value="Aro-AA_hydroxylase_C_sf"/>
</dbReference>
<dbReference type="EMBL" id="UZAN01050021">
    <property type="protein sequence ID" value="VDP87903.1"/>
    <property type="molecule type" value="Genomic_DNA"/>
</dbReference>
<keyword evidence="5" id="KW-0560">Oxidoreductase</keyword>
<evidence type="ECO:0000256" key="2">
    <source>
        <dbReference type="ARBA" id="ARBA00009712"/>
    </source>
</evidence>
<evidence type="ECO:0000256" key="3">
    <source>
        <dbReference type="ARBA" id="ARBA00011995"/>
    </source>
</evidence>
<dbReference type="PROSITE" id="PS51410">
    <property type="entry name" value="BH4_AAA_HYDROXYL_2"/>
    <property type="match status" value="1"/>
</dbReference>
<name>A0A183AVJ4_9TREM</name>